<feature type="transmembrane region" description="Helical" evidence="9">
    <location>
        <begin position="240"/>
        <end position="262"/>
    </location>
</feature>
<feature type="transmembrane region" description="Helical" evidence="9">
    <location>
        <begin position="158"/>
        <end position="182"/>
    </location>
</feature>
<dbReference type="Gene3D" id="1.20.1740.10">
    <property type="entry name" value="Amino acid/polyamine transporter I"/>
    <property type="match status" value="1"/>
</dbReference>
<dbReference type="Pfam" id="PF03222">
    <property type="entry name" value="Trp_Tyr_perm"/>
    <property type="match status" value="1"/>
</dbReference>
<name>A0A6P5TSM5_PRUAV</name>
<reference evidence="11" key="1">
    <citation type="submission" date="2025-08" db="UniProtKB">
        <authorList>
            <consortium name="RefSeq"/>
        </authorList>
    </citation>
    <scope>IDENTIFICATION</scope>
</reference>
<feature type="transmembrane region" description="Helical" evidence="9">
    <location>
        <begin position="481"/>
        <end position="500"/>
    </location>
</feature>
<keyword evidence="3" id="KW-1003">Cell membrane</keyword>
<evidence type="ECO:0000256" key="2">
    <source>
        <dbReference type="ARBA" id="ARBA00022448"/>
    </source>
</evidence>
<feature type="transmembrane region" description="Helical" evidence="9">
    <location>
        <begin position="512"/>
        <end position="530"/>
    </location>
</feature>
<feature type="region of interest" description="Disordered" evidence="8">
    <location>
        <begin position="99"/>
        <end position="118"/>
    </location>
</feature>
<proteinExistence type="predicted"/>
<keyword evidence="4" id="KW-0997">Cell inner membrane</keyword>
<dbReference type="AlphaFoldDB" id="A0A6P5TSM5"/>
<keyword evidence="2" id="KW-0813">Transport</keyword>
<organism evidence="10 11">
    <name type="scientific">Prunus avium</name>
    <name type="common">Cherry</name>
    <name type="synonym">Cerasus avium</name>
    <dbReference type="NCBI Taxonomy" id="42229"/>
    <lineage>
        <taxon>Eukaryota</taxon>
        <taxon>Viridiplantae</taxon>
        <taxon>Streptophyta</taxon>
        <taxon>Embryophyta</taxon>
        <taxon>Tracheophyta</taxon>
        <taxon>Spermatophyta</taxon>
        <taxon>Magnoliopsida</taxon>
        <taxon>eudicotyledons</taxon>
        <taxon>Gunneridae</taxon>
        <taxon>Pentapetalae</taxon>
        <taxon>rosids</taxon>
        <taxon>fabids</taxon>
        <taxon>Rosales</taxon>
        <taxon>Rosaceae</taxon>
        <taxon>Amygdaloideae</taxon>
        <taxon>Amygdaleae</taxon>
        <taxon>Prunus</taxon>
    </lineage>
</organism>
<dbReference type="PANTHER" id="PTHR47715:SF1">
    <property type="entry name" value="TRYPTOPHAN_TYROSINE PERMEASE"/>
    <property type="match status" value="1"/>
</dbReference>
<evidence type="ECO:0000313" key="11">
    <source>
        <dbReference type="RefSeq" id="XP_021830117.1"/>
    </source>
</evidence>
<keyword evidence="5 9" id="KW-0812">Transmembrane</keyword>
<dbReference type="GO" id="GO:0003333">
    <property type="term" value="P:amino acid transmembrane transport"/>
    <property type="evidence" value="ECO:0007669"/>
    <property type="project" value="InterPro"/>
</dbReference>
<evidence type="ECO:0000256" key="1">
    <source>
        <dbReference type="ARBA" id="ARBA00004429"/>
    </source>
</evidence>
<feature type="transmembrane region" description="Helical" evidence="9">
    <location>
        <begin position="342"/>
        <end position="366"/>
    </location>
</feature>
<protein>
    <submittedName>
        <fullName evidence="11">Uncharacterized protein LOC110770312</fullName>
    </submittedName>
</protein>
<evidence type="ECO:0000313" key="10">
    <source>
        <dbReference type="Proteomes" id="UP000515124"/>
    </source>
</evidence>
<dbReference type="Proteomes" id="UP000515124">
    <property type="component" value="Unplaced"/>
</dbReference>
<feature type="transmembrane region" description="Helical" evidence="9">
    <location>
        <begin position="386"/>
        <end position="407"/>
    </location>
</feature>
<dbReference type="InterPro" id="IPR018227">
    <property type="entry name" value="Amino_acid_transport_2"/>
</dbReference>
<sequence>MRWNKILIPFGLRLSQSISMIFKSFLHTRFQIQNPNMLHLRLRLPNPSKHNSLPRPPNNPNLITTIINPIFTPSNHNPTHIAQSFRSYKTLAATTTTSANNGVIDKDNPTDFQEGEQGSSQHKSFWGAVSLIIGTAVGPGMLGLPAETIRSGPLPSTIAILVSWVYVISSIILVAELSFAAMEEDGVEEVSFTGLATKALGSHFGAFIAVVYACLSFALLVACVSGIGSIVSQLFPRMNLVMAHALFPLAAGLVIIFFPFNVIDAANRFLCLLMLFSITALVAIGLSVARTNLFASFGHASWSLPSILPAIPVTVLTLGFHVITPFICKIAGNTIAEARKAILIGGSVPLIMVLSWNLSVLGLSGANTTASSRDPISLLLSVNPSALSAVQGFAFSALATSLIGYAVSFPKQLLDTLELIGKINLKKQSYSEIQLGSEGNGFGRVGFAVYSGRHNLGNAGRTSFTSSGCSAASEAKLGSSINIIVMPLVLGVPVLIASFFRSTFSRALDFAGLYANCFLFGILPPAMAYIHQSRKKSRSSILPGGDGALLLLFGIAVILGIWH</sequence>
<evidence type="ECO:0000256" key="4">
    <source>
        <dbReference type="ARBA" id="ARBA00022519"/>
    </source>
</evidence>
<evidence type="ECO:0000256" key="6">
    <source>
        <dbReference type="ARBA" id="ARBA00022989"/>
    </source>
</evidence>
<gene>
    <name evidence="11" type="primary">LOC110770312</name>
</gene>
<dbReference type="GO" id="GO:0005886">
    <property type="term" value="C:plasma membrane"/>
    <property type="evidence" value="ECO:0007669"/>
    <property type="project" value="UniProtKB-SubCell"/>
</dbReference>
<evidence type="ECO:0000256" key="7">
    <source>
        <dbReference type="ARBA" id="ARBA00023136"/>
    </source>
</evidence>
<keyword evidence="10" id="KW-1185">Reference proteome</keyword>
<evidence type="ECO:0000256" key="9">
    <source>
        <dbReference type="SAM" id="Phobius"/>
    </source>
</evidence>
<dbReference type="PANTHER" id="PTHR47715">
    <property type="entry name" value="TRYPTOPHAN/TYROSINE PERMEASE"/>
    <property type="match status" value="1"/>
</dbReference>
<keyword evidence="6 9" id="KW-1133">Transmembrane helix</keyword>
<evidence type="ECO:0000256" key="8">
    <source>
        <dbReference type="SAM" id="MobiDB-lite"/>
    </source>
</evidence>
<feature type="transmembrane region" description="Helical" evidence="9">
    <location>
        <begin position="203"/>
        <end position="228"/>
    </location>
</feature>
<dbReference type="KEGG" id="pavi:110770312"/>
<evidence type="ECO:0000256" key="5">
    <source>
        <dbReference type="ARBA" id="ARBA00022692"/>
    </source>
</evidence>
<dbReference type="GeneID" id="110770312"/>
<feature type="transmembrane region" description="Helical" evidence="9">
    <location>
        <begin position="309"/>
        <end position="330"/>
    </location>
</feature>
<feature type="transmembrane region" description="Helical" evidence="9">
    <location>
        <begin position="269"/>
        <end position="289"/>
    </location>
</feature>
<accession>A0A6P5TSM5</accession>
<feature type="transmembrane region" description="Helical" evidence="9">
    <location>
        <begin position="125"/>
        <end position="146"/>
    </location>
</feature>
<feature type="transmembrane region" description="Helical" evidence="9">
    <location>
        <begin position="542"/>
        <end position="562"/>
    </location>
</feature>
<evidence type="ECO:0000256" key="3">
    <source>
        <dbReference type="ARBA" id="ARBA00022475"/>
    </source>
</evidence>
<keyword evidence="7 9" id="KW-0472">Membrane</keyword>
<comment type="subcellular location">
    <subcellularLocation>
        <location evidence="1">Cell inner membrane</location>
        <topology evidence="1">Multi-pass membrane protein</topology>
    </subcellularLocation>
</comment>
<dbReference type="RefSeq" id="XP_021830117.1">
    <property type="nucleotide sequence ID" value="XM_021974425.1"/>
</dbReference>